<gene>
    <name evidence="3" type="ORF">PVAP13_4KG238100</name>
</gene>
<dbReference type="AlphaFoldDB" id="A0A8T0TSN0"/>
<comment type="function">
    <text evidence="1">Plant non-specific lipid-transfer proteins transfer phospholipids as well as galactolipids across membranes. May play a role in wax or cutin deposition in the cell walls of expanding epidermal cells and certain secretory tissues.</text>
</comment>
<accession>A0A8T0TSN0</accession>
<sequence>MKKTIGNLLVISSYKYHAYTQPIPQHQHRSHSNQHTQPSHYLHAEGGATHQARAMTTKAISALAVVLLAAAAFHQQLAAPARAAYITCPAVLQDMTPCLPFLQGGDRSPSAGCCAGVRSLYEAADTIAERRATCECLKTAYLQVQAQLSAAQALPGDCGLSLPYIITPDIDCNTIE</sequence>
<dbReference type="CDD" id="cd01960">
    <property type="entry name" value="nsLTP1"/>
    <property type="match status" value="1"/>
</dbReference>
<name>A0A8T0TSN0_PANVG</name>
<dbReference type="PANTHER" id="PTHR33076">
    <property type="entry name" value="NON-SPECIFIC LIPID-TRANSFER PROTEIN 2-RELATED"/>
    <property type="match status" value="1"/>
</dbReference>
<feature type="domain" description="Bifunctional inhibitor/plant lipid transfer protein/seed storage helical" evidence="2">
    <location>
        <begin position="88"/>
        <end position="172"/>
    </location>
</feature>
<dbReference type="InterPro" id="IPR036312">
    <property type="entry name" value="Bifun_inhib/LTP/seed_sf"/>
</dbReference>
<protein>
    <recommendedName>
        <fullName evidence="1">Non-specific lipid-transfer protein</fullName>
    </recommendedName>
</protein>
<evidence type="ECO:0000313" key="3">
    <source>
        <dbReference type="EMBL" id="KAG2612095.1"/>
    </source>
</evidence>
<dbReference type="Pfam" id="PF00234">
    <property type="entry name" value="Tryp_alpha_amyl"/>
    <property type="match status" value="1"/>
</dbReference>
<dbReference type="EMBL" id="CM029043">
    <property type="protein sequence ID" value="KAG2612095.1"/>
    <property type="molecule type" value="Genomic_DNA"/>
</dbReference>
<dbReference type="GO" id="GO:0008289">
    <property type="term" value="F:lipid binding"/>
    <property type="evidence" value="ECO:0007669"/>
    <property type="project" value="UniProtKB-KW"/>
</dbReference>
<dbReference type="Gene3D" id="1.10.110.10">
    <property type="entry name" value="Plant lipid-transfer and hydrophobic proteins"/>
    <property type="match status" value="1"/>
</dbReference>
<proteinExistence type="inferred from homology"/>
<dbReference type="Proteomes" id="UP000823388">
    <property type="component" value="Chromosome 4K"/>
</dbReference>
<evidence type="ECO:0000259" key="2">
    <source>
        <dbReference type="SMART" id="SM00499"/>
    </source>
</evidence>
<dbReference type="SUPFAM" id="SSF47699">
    <property type="entry name" value="Bifunctional inhibitor/lipid-transfer protein/seed storage 2S albumin"/>
    <property type="match status" value="1"/>
</dbReference>
<dbReference type="PROSITE" id="PS00597">
    <property type="entry name" value="PLANT_LTP"/>
    <property type="match status" value="1"/>
</dbReference>
<dbReference type="GO" id="GO:0006869">
    <property type="term" value="P:lipid transport"/>
    <property type="evidence" value="ECO:0007669"/>
    <property type="project" value="InterPro"/>
</dbReference>
<dbReference type="PRINTS" id="PR00382">
    <property type="entry name" value="LIPIDTRNSFER"/>
</dbReference>
<keyword evidence="1" id="KW-0446">Lipid-binding</keyword>
<dbReference type="SMART" id="SM00499">
    <property type="entry name" value="AAI"/>
    <property type="match status" value="1"/>
</dbReference>
<reference evidence="3" key="1">
    <citation type="submission" date="2020-05" db="EMBL/GenBank/DDBJ databases">
        <title>WGS assembly of Panicum virgatum.</title>
        <authorList>
            <person name="Lovell J.T."/>
            <person name="Jenkins J."/>
            <person name="Shu S."/>
            <person name="Juenger T.E."/>
            <person name="Schmutz J."/>
        </authorList>
    </citation>
    <scope>NUCLEOTIDE SEQUENCE</scope>
    <source>
        <strain evidence="3">AP13</strain>
    </source>
</reference>
<dbReference type="InterPro" id="IPR016140">
    <property type="entry name" value="Bifunc_inhib/LTP/seed_store"/>
</dbReference>
<keyword evidence="4" id="KW-1185">Reference proteome</keyword>
<organism evidence="3 4">
    <name type="scientific">Panicum virgatum</name>
    <name type="common">Blackwell switchgrass</name>
    <dbReference type="NCBI Taxonomy" id="38727"/>
    <lineage>
        <taxon>Eukaryota</taxon>
        <taxon>Viridiplantae</taxon>
        <taxon>Streptophyta</taxon>
        <taxon>Embryophyta</taxon>
        <taxon>Tracheophyta</taxon>
        <taxon>Spermatophyta</taxon>
        <taxon>Magnoliopsida</taxon>
        <taxon>Liliopsida</taxon>
        <taxon>Poales</taxon>
        <taxon>Poaceae</taxon>
        <taxon>PACMAD clade</taxon>
        <taxon>Panicoideae</taxon>
        <taxon>Panicodae</taxon>
        <taxon>Paniceae</taxon>
        <taxon>Panicinae</taxon>
        <taxon>Panicum</taxon>
        <taxon>Panicum sect. Hiantes</taxon>
    </lineage>
</organism>
<keyword evidence="1" id="KW-0813">Transport</keyword>
<comment type="caution">
    <text evidence="3">The sequence shown here is derived from an EMBL/GenBank/DDBJ whole genome shotgun (WGS) entry which is preliminary data.</text>
</comment>
<comment type="similarity">
    <text evidence="1">Belongs to the plant LTP family.</text>
</comment>
<dbReference type="InterPro" id="IPR000528">
    <property type="entry name" value="Plant_nsLTP"/>
</dbReference>
<evidence type="ECO:0000256" key="1">
    <source>
        <dbReference type="RuleBase" id="RU000628"/>
    </source>
</evidence>
<evidence type="ECO:0000313" key="4">
    <source>
        <dbReference type="Proteomes" id="UP000823388"/>
    </source>
</evidence>